<dbReference type="InterPro" id="IPR002088">
    <property type="entry name" value="Prenyl_trans_a"/>
</dbReference>
<evidence type="ECO:0000256" key="2">
    <source>
        <dbReference type="ARBA" id="ARBA00022602"/>
    </source>
</evidence>
<keyword evidence="4" id="KW-0677">Repeat</keyword>
<name>A0A834XH92_9FABA</name>
<evidence type="ECO:0000256" key="4">
    <source>
        <dbReference type="ARBA" id="ARBA00022737"/>
    </source>
</evidence>
<dbReference type="GO" id="GO:0004662">
    <property type="term" value="F:CAAX-protein geranylgeranyltransferase activity"/>
    <property type="evidence" value="ECO:0007669"/>
    <property type="project" value="TreeGrafter"/>
</dbReference>
<dbReference type="OrthoDB" id="1924260at2759"/>
<keyword evidence="3 5" id="KW-0808">Transferase</keyword>
<evidence type="ECO:0000313" key="6">
    <source>
        <dbReference type="Proteomes" id="UP000634136"/>
    </source>
</evidence>
<dbReference type="AlphaFoldDB" id="A0A834XH92"/>
<dbReference type="GO" id="GO:0005953">
    <property type="term" value="C:CAAX-protein geranylgeranyltransferase complex"/>
    <property type="evidence" value="ECO:0007669"/>
    <property type="project" value="TreeGrafter"/>
</dbReference>
<dbReference type="SUPFAM" id="SSF48439">
    <property type="entry name" value="Protein prenylyltransferase"/>
    <property type="match status" value="1"/>
</dbReference>
<evidence type="ECO:0000256" key="3">
    <source>
        <dbReference type="ARBA" id="ARBA00022679"/>
    </source>
</evidence>
<sequence length="248" mass="29305">MHSLIHRRWVIKSISANCSTFNEILEKESELVEKIAERSKMNYRAWNHRGWLTLYMKGEQVLHELKKAGNWAALHVADNCCFHYRRRLLLKLLEDPSCMEETVSSSHDADINQDELDWNKMLINRYVGREALWLHRRFLSSCWIKHFLTDSSDTSSHSNDTTDKYRDFGMFLENELCLFKSCSTIADNDFEDLQAQAKHSACYILWLKMQVPKTLENELQEKLREVDLMNLLNKSCPERSSLFNYIMS</sequence>
<dbReference type="Pfam" id="PF01239">
    <property type="entry name" value="PPTA"/>
    <property type="match status" value="1"/>
</dbReference>
<proteinExistence type="inferred from homology"/>
<accession>A0A834XH92</accession>
<dbReference type="GO" id="GO:0005965">
    <property type="term" value="C:protein farnesyltransferase complex"/>
    <property type="evidence" value="ECO:0007669"/>
    <property type="project" value="TreeGrafter"/>
</dbReference>
<protein>
    <submittedName>
        <fullName evidence="5">Protein prenyltransferase alpha subunit repeat-containing protein 1</fullName>
    </submittedName>
</protein>
<comment type="caution">
    <text evidence="5">The sequence shown here is derived from an EMBL/GenBank/DDBJ whole genome shotgun (WGS) entry which is preliminary data.</text>
</comment>
<dbReference type="EMBL" id="JAAIUW010000001">
    <property type="protein sequence ID" value="KAF7845052.1"/>
    <property type="molecule type" value="Genomic_DNA"/>
</dbReference>
<dbReference type="Gene3D" id="1.25.40.120">
    <property type="entry name" value="Protein prenylyltransferase"/>
    <property type="match status" value="1"/>
</dbReference>
<dbReference type="PANTHER" id="PTHR11129:SF10">
    <property type="entry name" value="PROTEIN PRENYLYLTRANSFERASE SUPERFAMILY PROTEIN"/>
    <property type="match status" value="1"/>
</dbReference>
<dbReference type="GO" id="GO:0004660">
    <property type="term" value="F:protein farnesyltransferase activity"/>
    <property type="evidence" value="ECO:0007669"/>
    <property type="project" value="TreeGrafter"/>
</dbReference>
<keyword evidence="6" id="KW-1185">Reference proteome</keyword>
<dbReference type="PANTHER" id="PTHR11129">
    <property type="entry name" value="PROTEIN FARNESYLTRANSFERASE ALPHA SUBUNIT/RAB GERANYLGERANYL TRANSFERASE ALPHA SUBUNIT"/>
    <property type="match status" value="1"/>
</dbReference>
<evidence type="ECO:0000313" key="5">
    <source>
        <dbReference type="EMBL" id="KAF7845052.1"/>
    </source>
</evidence>
<gene>
    <name evidence="5" type="ORF">G2W53_001957</name>
</gene>
<dbReference type="Proteomes" id="UP000634136">
    <property type="component" value="Unassembled WGS sequence"/>
</dbReference>
<reference evidence="5" key="1">
    <citation type="submission" date="2020-09" db="EMBL/GenBank/DDBJ databases">
        <title>Genome-Enabled Discovery of Anthraquinone Biosynthesis in Senna tora.</title>
        <authorList>
            <person name="Kang S.-H."/>
            <person name="Pandey R.P."/>
            <person name="Lee C.-M."/>
            <person name="Sim J.-S."/>
            <person name="Jeong J.-T."/>
            <person name="Choi B.-S."/>
            <person name="Jung M."/>
            <person name="Ginzburg D."/>
            <person name="Zhao K."/>
            <person name="Won S.Y."/>
            <person name="Oh T.-J."/>
            <person name="Yu Y."/>
            <person name="Kim N.-H."/>
            <person name="Lee O.R."/>
            <person name="Lee T.-H."/>
            <person name="Bashyal P."/>
            <person name="Kim T.-S."/>
            <person name="Lee W.-H."/>
            <person name="Kawkins C."/>
            <person name="Kim C.-K."/>
            <person name="Kim J.S."/>
            <person name="Ahn B.O."/>
            <person name="Rhee S.Y."/>
            <person name="Sohng J.K."/>
        </authorList>
    </citation>
    <scope>NUCLEOTIDE SEQUENCE</scope>
    <source>
        <tissue evidence="5">Leaf</tissue>
    </source>
</reference>
<evidence type="ECO:0000256" key="1">
    <source>
        <dbReference type="ARBA" id="ARBA00006734"/>
    </source>
</evidence>
<keyword evidence="2" id="KW-0637">Prenyltransferase</keyword>
<organism evidence="5 6">
    <name type="scientific">Senna tora</name>
    <dbReference type="NCBI Taxonomy" id="362788"/>
    <lineage>
        <taxon>Eukaryota</taxon>
        <taxon>Viridiplantae</taxon>
        <taxon>Streptophyta</taxon>
        <taxon>Embryophyta</taxon>
        <taxon>Tracheophyta</taxon>
        <taxon>Spermatophyta</taxon>
        <taxon>Magnoliopsida</taxon>
        <taxon>eudicotyledons</taxon>
        <taxon>Gunneridae</taxon>
        <taxon>Pentapetalae</taxon>
        <taxon>rosids</taxon>
        <taxon>fabids</taxon>
        <taxon>Fabales</taxon>
        <taxon>Fabaceae</taxon>
        <taxon>Caesalpinioideae</taxon>
        <taxon>Cassia clade</taxon>
        <taxon>Senna</taxon>
    </lineage>
</organism>
<comment type="similarity">
    <text evidence="1">Belongs to the protein prenyltransferase subunit alpha family.</text>
</comment>